<dbReference type="OrthoDB" id="3245313at2759"/>
<keyword evidence="2" id="KW-1185">Reference proteome</keyword>
<dbReference type="STRING" id="436010.A0A166D9H6"/>
<evidence type="ECO:0000313" key="2">
    <source>
        <dbReference type="Proteomes" id="UP000076532"/>
    </source>
</evidence>
<accession>A0A166D9H6</accession>
<dbReference type="Proteomes" id="UP000076532">
    <property type="component" value="Unassembled WGS sequence"/>
</dbReference>
<reference evidence="1 2" key="1">
    <citation type="journal article" date="2016" name="Mol. Biol. Evol.">
        <title>Comparative Genomics of Early-Diverging Mushroom-Forming Fungi Provides Insights into the Origins of Lignocellulose Decay Capabilities.</title>
        <authorList>
            <person name="Nagy L.G."/>
            <person name="Riley R."/>
            <person name="Tritt A."/>
            <person name="Adam C."/>
            <person name="Daum C."/>
            <person name="Floudas D."/>
            <person name="Sun H."/>
            <person name="Yadav J.S."/>
            <person name="Pangilinan J."/>
            <person name="Larsson K.H."/>
            <person name="Matsuura K."/>
            <person name="Barry K."/>
            <person name="Labutti K."/>
            <person name="Kuo R."/>
            <person name="Ohm R.A."/>
            <person name="Bhattacharya S.S."/>
            <person name="Shirouzu T."/>
            <person name="Yoshinaga Y."/>
            <person name="Martin F.M."/>
            <person name="Grigoriev I.V."/>
            <person name="Hibbett D.S."/>
        </authorList>
    </citation>
    <scope>NUCLEOTIDE SEQUENCE [LARGE SCALE GENOMIC DNA]</scope>
    <source>
        <strain evidence="1 2">CBS 109695</strain>
    </source>
</reference>
<dbReference type="EMBL" id="KV417617">
    <property type="protein sequence ID" value="KZP14465.1"/>
    <property type="molecule type" value="Genomic_DNA"/>
</dbReference>
<proteinExistence type="predicted"/>
<evidence type="ECO:0000313" key="1">
    <source>
        <dbReference type="EMBL" id="KZP14465.1"/>
    </source>
</evidence>
<protein>
    <recommendedName>
        <fullName evidence="3">Prolyl 4-hydroxylase alpha subunit Fe(2+) 2OG dioxygenase domain-containing protein</fullName>
    </recommendedName>
</protein>
<dbReference type="Gene3D" id="3.60.130.30">
    <property type="match status" value="1"/>
</dbReference>
<feature type="non-terminal residue" evidence="1">
    <location>
        <position position="1"/>
    </location>
</feature>
<dbReference type="AlphaFoldDB" id="A0A166D9H6"/>
<gene>
    <name evidence="1" type="ORF">FIBSPDRAFT_751829</name>
</gene>
<sequence length="289" mass="31963">IIDDENRIIAVLLGRPVAKPGTLDDWPTVVAGLEAAINKLGQEGGFSDQDCNHRRGPLPAKDFGISHGGGQTHPRYLNLGNERNERAVDAFRDDIYVKRAVGFASSGFSCFAPKMYERYCDYFSRLCQHDPTLRRWNFPNSVFPSVTNNHGPKAASYDHLDYANAAGGWCSITSAGTFDPKHGGHLILFDIAKVIEFPPGSTILLPSAVMRHGNTSVREGETRVSMTQYAAGALFRWVDNGFIRQKDTSKAHKDYMAATAGERFKNLLNLYSTLDSLQADRDSVFNSSR</sequence>
<name>A0A166D9H6_9AGAM</name>
<organism evidence="1 2">
    <name type="scientific">Athelia psychrophila</name>
    <dbReference type="NCBI Taxonomy" id="1759441"/>
    <lineage>
        <taxon>Eukaryota</taxon>
        <taxon>Fungi</taxon>
        <taxon>Dikarya</taxon>
        <taxon>Basidiomycota</taxon>
        <taxon>Agaricomycotina</taxon>
        <taxon>Agaricomycetes</taxon>
        <taxon>Agaricomycetidae</taxon>
        <taxon>Atheliales</taxon>
        <taxon>Atheliaceae</taxon>
        <taxon>Athelia</taxon>
    </lineage>
</organism>
<dbReference type="SUPFAM" id="SSF52374">
    <property type="entry name" value="Nucleotidylyl transferase"/>
    <property type="match status" value="1"/>
</dbReference>
<evidence type="ECO:0008006" key="3">
    <source>
        <dbReference type="Google" id="ProtNLM"/>
    </source>
</evidence>